<sequence>MSFSSLETFTGLLGLLSMIQFVAGGYIAIEPYAKIVQFRATVLVPSPPTFIQATGVQSFFPALEPANSTAILQNVIANMGSVLGKWSFFVYFYDPSVGAEQAIHGNHHTVYPGDFVASGFILMNDSEQWVGLTKPYQWFVEWRDRRGVEGLANGEVDISGNTTMDLSAYPDVEDFTQAILAFEFYRNAKWEMGPLSWSNIHIQINDTKTDWCSVDKFIVDGVTISDIGPVNVYPAITGITCFFTSFTLTQYPTMKLI</sequence>
<proteinExistence type="predicted"/>
<protein>
    <submittedName>
        <fullName evidence="2">Uncharacterized protein</fullName>
    </submittedName>
</protein>
<evidence type="ECO:0000256" key="1">
    <source>
        <dbReference type="SAM" id="Phobius"/>
    </source>
</evidence>
<organism evidence="2 3">
    <name type="scientific">Monilinia vaccinii-corymbosi</name>
    <dbReference type="NCBI Taxonomy" id="61207"/>
    <lineage>
        <taxon>Eukaryota</taxon>
        <taxon>Fungi</taxon>
        <taxon>Dikarya</taxon>
        <taxon>Ascomycota</taxon>
        <taxon>Pezizomycotina</taxon>
        <taxon>Leotiomycetes</taxon>
        <taxon>Helotiales</taxon>
        <taxon>Sclerotiniaceae</taxon>
        <taxon>Monilinia</taxon>
    </lineage>
</organism>
<dbReference type="AlphaFoldDB" id="A0A8A3PNE8"/>
<evidence type="ECO:0000313" key="3">
    <source>
        <dbReference type="Proteomes" id="UP000672032"/>
    </source>
</evidence>
<keyword evidence="1" id="KW-1133">Transmembrane helix</keyword>
<keyword evidence="1" id="KW-0812">Transmembrane</keyword>
<gene>
    <name evidence="2" type="ORF">DSL72_006323</name>
</gene>
<reference evidence="2" key="1">
    <citation type="submission" date="2020-10" db="EMBL/GenBank/DDBJ databases">
        <title>Genome Sequence of Monilinia vaccinii-corymbosi Sheds Light on Mummy Berry Disease Infection of Blueberry and Mating Type.</title>
        <authorList>
            <person name="Yow A.G."/>
            <person name="Zhang Y."/>
            <person name="Bansal K."/>
            <person name="Eacker S.M."/>
            <person name="Sullivan S."/>
            <person name="Liachko I."/>
            <person name="Cubeta M.A."/>
            <person name="Rollins J.A."/>
            <person name="Ashrafi H."/>
        </authorList>
    </citation>
    <scope>NUCLEOTIDE SEQUENCE</scope>
    <source>
        <strain evidence="2">RL-1</strain>
    </source>
</reference>
<feature type="transmembrane region" description="Helical" evidence="1">
    <location>
        <begin position="12"/>
        <end position="29"/>
    </location>
</feature>
<dbReference type="Proteomes" id="UP000672032">
    <property type="component" value="Chromosome 7"/>
</dbReference>
<keyword evidence="1" id="KW-0472">Membrane</keyword>
<dbReference type="OrthoDB" id="3360643at2759"/>
<keyword evidence="3" id="KW-1185">Reference proteome</keyword>
<accession>A0A8A3PNE8</accession>
<dbReference type="EMBL" id="CP063411">
    <property type="protein sequence ID" value="QSZ36444.1"/>
    <property type="molecule type" value="Genomic_DNA"/>
</dbReference>
<evidence type="ECO:0000313" key="2">
    <source>
        <dbReference type="EMBL" id="QSZ36444.1"/>
    </source>
</evidence>
<name>A0A8A3PNE8_9HELO</name>